<dbReference type="EMBL" id="JANPWB010000011">
    <property type="protein sequence ID" value="KAJ1131729.1"/>
    <property type="molecule type" value="Genomic_DNA"/>
</dbReference>
<proteinExistence type="predicted"/>
<feature type="region of interest" description="Disordered" evidence="1">
    <location>
        <begin position="90"/>
        <end position="112"/>
    </location>
</feature>
<evidence type="ECO:0000256" key="1">
    <source>
        <dbReference type="SAM" id="MobiDB-lite"/>
    </source>
</evidence>
<accession>A0AAV7PUW3</accession>
<evidence type="ECO:0000313" key="2">
    <source>
        <dbReference type="EMBL" id="KAJ1131729.1"/>
    </source>
</evidence>
<reference evidence="2" key="1">
    <citation type="journal article" date="2022" name="bioRxiv">
        <title>Sequencing and chromosome-scale assembly of the giantPleurodeles waltlgenome.</title>
        <authorList>
            <person name="Brown T."/>
            <person name="Elewa A."/>
            <person name="Iarovenko S."/>
            <person name="Subramanian E."/>
            <person name="Araus A.J."/>
            <person name="Petzold A."/>
            <person name="Susuki M."/>
            <person name="Suzuki K.-i.T."/>
            <person name="Hayashi T."/>
            <person name="Toyoda A."/>
            <person name="Oliveira C."/>
            <person name="Osipova E."/>
            <person name="Leigh N.D."/>
            <person name="Simon A."/>
            <person name="Yun M.H."/>
        </authorList>
    </citation>
    <scope>NUCLEOTIDE SEQUENCE</scope>
    <source>
        <strain evidence="2">20211129_DDA</strain>
        <tissue evidence="2">Liver</tissue>
    </source>
</reference>
<sequence>MKVKQARPAGGLLQDQLNRAAKPESAVEGSSSTQSESVSLAAGPTVRPQRRHRRCIKSWPGSTSKAELSVQSTRALKWDYLGTRLMGLEKDSKPDSLPNADVGEDCQAPSTNATSTDAKMLQMIYDTIRELQTETWAENRRARIATKQLLGTVSKVARSCTEIEEKLNTMEKRTAAVEAEVEAQRAGGNTRRAIN</sequence>
<name>A0AAV7PUW3_PLEWA</name>
<organism evidence="2 3">
    <name type="scientific">Pleurodeles waltl</name>
    <name type="common">Iberian ribbed newt</name>
    <dbReference type="NCBI Taxonomy" id="8319"/>
    <lineage>
        <taxon>Eukaryota</taxon>
        <taxon>Metazoa</taxon>
        <taxon>Chordata</taxon>
        <taxon>Craniata</taxon>
        <taxon>Vertebrata</taxon>
        <taxon>Euteleostomi</taxon>
        <taxon>Amphibia</taxon>
        <taxon>Batrachia</taxon>
        <taxon>Caudata</taxon>
        <taxon>Salamandroidea</taxon>
        <taxon>Salamandridae</taxon>
        <taxon>Pleurodelinae</taxon>
        <taxon>Pleurodeles</taxon>
    </lineage>
</organism>
<evidence type="ECO:0000313" key="3">
    <source>
        <dbReference type="Proteomes" id="UP001066276"/>
    </source>
</evidence>
<dbReference type="Proteomes" id="UP001066276">
    <property type="component" value="Chromosome 7"/>
</dbReference>
<dbReference type="AlphaFoldDB" id="A0AAV7PUW3"/>
<feature type="compositionally biased region" description="Low complexity" evidence="1">
    <location>
        <begin position="24"/>
        <end position="42"/>
    </location>
</feature>
<protein>
    <submittedName>
        <fullName evidence="2">Uncharacterized protein</fullName>
    </submittedName>
</protein>
<comment type="caution">
    <text evidence="2">The sequence shown here is derived from an EMBL/GenBank/DDBJ whole genome shotgun (WGS) entry which is preliminary data.</text>
</comment>
<gene>
    <name evidence="2" type="ORF">NDU88_010062</name>
</gene>
<feature type="region of interest" description="Disordered" evidence="1">
    <location>
        <begin position="1"/>
        <end position="63"/>
    </location>
</feature>
<keyword evidence="3" id="KW-1185">Reference proteome</keyword>